<accession>A0A1A9VDX8</accession>
<protein>
    <submittedName>
        <fullName evidence="1">Uncharacterized protein</fullName>
    </submittedName>
</protein>
<proteinExistence type="predicted"/>
<evidence type="ECO:0000313" key="1">
    <source>
        <dbReference type="EnsemblMetazoa" id="GAUT034137-PA"/>
    </source>
</evidence>
<dbReference type="Proteomes" id="UP000078200">
    <property type="component" value="Unassembled WGS sequence"/>
</dbReference>
<name>A0A1A9VDX8_GLOAU</name>
<dbReference type="VEuPathDB" id="VectorBase:GAUT034137"/>
<keyword evidence="2" id="KW-1185">Reference proteome</keyword>
<organism evidence="1 2">
    <name type="scientific">Glossina austeni</name>
    <name type="common">Savannah tsetse fly</name>
    <dbReference type="NCBI Taxonomy" id="7395"/>
    <lineage>
        <taxon>Eukaryota</taxon>
        <taxon>Metazoa</taxon>
        <taxon>Ecdysozoa</taxon>
        <taxon>Arthropoda</taxon>
        <taxon>Hexapoda</taxon>
        <taxon>Insecta</taxon>
        <taxon>Pterygota</taxon>
        <taxon>Neoptera</taxon>
        <taxon>Endopterygota</taxon>
        <taxon>Diptera</taxon>
        <taxon>Brachycera</taxon>
        <taxon>Muscomorpha</taxon>
        <taxon>Hippoboscoidea</taxon>
        <taxon>Glossinidae</taxon>
        <taxon>Glossina</taxon>
    </lineage>
</organism>
<dbReference type="EnsemblMetazoa" id="GAUT034137-RA">
    <property type="protein sequence ID" value="GAUT034137-PA"/>
    <property type="gene ID" value="GAUT034137"/>
</dbReference>
<sequence>MDYNRGNNSATQTAQDNRSDIHSLTWTRYCSVNRKAAIVWLVNNKKIQKSGFTTRFELNKDYASTDSGVESTMQAIYGHCNQKCRRRFYKIRKEDPIKL</sequence>
<dbReference type="AlphaFoldDB" id="A0A1A9VDX8"/>
<evidence type="ECO:0000313" key="2">
    <source>
        <dbReference type="Proteomes" id="UP000078200"/>
    </source>
</evidence>
<reference evidence="1" key="1">
    <citation type="submission" date="2020-05" db="UniProtKB">
        <authorList>
            <consortium name="EnsemblMetazoa"/>
        </authorList>
    </citation>
    <scope>IDENTIFICATION</scope>
    <source>
        <strain evidence="1">TTRI</strain>
    </source>
</reference>